<reference evidence="3 4" key="1">
    <citation type="submission" date="2018-11" db="EMBL/GenBank/DDBJ databases">
        <authorList>
            <person name="Mardanov A.V."/>
            <person name="Ravin N.V."/>
            <person name="Dedysh S.N."/>
        </authorList>
    </citation>
    <scope>NUCLEOTIDE SEQUENCE [LARGE SCALE GENOMIC DNA]</scope>
    <source>
        <strain evidence="3 4">AF10</strain>
    </source>
</reference>
<keyword evidence="2" id="KW-0732">Signal</keyword>
<comment type="caution">
    <text evidence="3">The sequence shown here is derived from an EMBL/GenBank/DDBJ whole genome shotgun (WGS) entry which is preliminary data.</text>
</comment>
<feature type="signal peptide" evidence="2">
    <location>
        <begin position="1"/>
        <end position="24"/>
    </location>
</feature>
<evidence type="ECO:0000313" key="4">
    <source>
        <dbReference type="Proteomes" id="UP000289437"/>
    </source>
</evidence>
<evidence type="ECO:0000256" key="1">
    <source>
        <dbReference type="SAM" id="MobiDB-lite"/>
    </source>
</evidence>
<feature type="region of interest" description="Disordered" evidence="1">
    <location>
        <begin position="107"/>
        <end position="134"/>
    </location>
</feature>
<dbReference type="EMBL" id="RDSM01000002">
    <property type="protein sequence ID" value="RXH55991.1"/>
    <property type="molecule type" value="Genomic_DNA"/>
</dbReference>
<keyword evidence="4" id="KW-1185">Reference proteome</keyword>
<name>A0A4Q0T371_9BACT</name>
<protein>
    <recommendedName>
        <fullName evidence="5">Secreted protein</fullName>
    </recommendedName>
</protein>
<evidence type="ECO:0008006" key="5">
    <source>
        <dbReference type="Google" id="ProtNLM"/>
    </source>
</evidence>
<reference evidence="4" key="2">
    <citation type="submission" date="2019-02" db="EMBL/GenBank/DDBJ databases">
        <title>Granulicella sibirica sp. nov., a psychrotolerant acidobacterium isolated from an organic soil layer in forested tundra, West Siberia.</title>
        <authorList>
            <person name="Oshkin I.Y."/>
            <person name="Kulichevskaya I.S."/>
            <person name="Rijpstra W.I.C."/>
            <person name="Sinninghe Damste J.S."/>
            <person name="Rakitin A.L."/>
            <person name="Ravin N.V."/>
            <person name="Dedysh S.N."/>
        </authorList>
    </citation>
    <scope>NUCLEOTIDE SEQUENCE [LARGE SCALE GENOMIC DNA]</scope>
    <source>
        <strain evidence="4">AF10</strain>
    </source>
</reference>
<sequence length="134" mass="14105">MRMTRRILASMLFLALLFAQGAAALCGVRCLSPAGAKPMNSASCHGMVMADSGTQTHVAAPCKRHICPVDTLDALVEDHHGLAHVRFDNISLPVVVLPDEVRVAEPSNGPPAVWASGSPPVRAGHPPLTDSLRV</sequence>
<evidence type="ECO:0000313" key="3">
    <source>
        <dbReference type="EMBL" id="RXH55991.1"/>
    </source>
</evidence>
<proteinExistence type="predicted"/>
<dbReference type="Proteomes" id="UP000289437">
    <property type="component" value="Unassembled WGS sequence"/>
</dbReference>
<feature type="chain" id="PRO_5020221314" description="Secreted protein" evidence="2">
    <location>
        <begin position="25"/>
        <end position="134"/>
    </location>
</feature>
<gene>
    <name evidence="3" type="ORF">GRAN_2848</name>
</gene>
<evidence type="ECO:0000256" key="2">
    <source>
        <dbReference type="SAM" id="SignalP"/>
    </source>
</evidence>
<dbReference type="AlphaFoldDB" id="A0A4Q0T371"/>
<organism evidence="3 4">
    <name type="scientific">Granulicella sibirica</name>
    <dbReference type="NCBI Taxonomy" id="2479048"/>
    <lineage>
        <taxon>Bacteria</taxon>
        <taxon>Pseudomonadati</taxon>
        <taxon>Acidobacteriota</taxon>
        <taxon>Terriglobia</taxon>
        <taxon>Terriglobales</taxon>
        <taxon>Acidobacteriaceae</taxon>
        <taxon>Granulicella</taxon>
    </lineage>
</organism>
<accession>A0A4Q0T371</accession>